<dbReference type="RefSeq" id="WP_285273211.1">
    <property type="nucleotide sequence ID" value="NZ_JASNVW010000001.1"/>
</dbReference>
<organism evidence="1 2">
    <name type="scientific">Ignisphaera cupida</name>
    <dbReference type="NCBI Taxonomy" id="3050454"/>
    <lineage>
        <taxon>Archaea</taxon>
        <taxon>Thermoproteota</taxon>
        <taxon>Thermoprotei</taxon>
        <taxon>Desulfurococcales</taxon>
        <taxon>Desulfurococcaceae</taxon>
        <taxon>Ignisphaera</taxon>
    </lineage>
</organism>
<proteinExistence type="predicted"/>
<dbReference type="Proteomes" id="UP001529235">
    <property type="component" value="Unassembled WGS sequence"/>
</dbReference>
<reference evidence="1 2" key="1">
    <citation type="submission" date="2023-05" db="EMBL/GenBank/DDBJ databases">
        <title>A new hyperthermophilic archaea 'Ignisphaera cupida' sp. nov. and description of the family 'Ignisphaeraceae' fam. nov.</title>
        <authorList>
            <person name="Podosokorskaya O.A."/>
            <person name="Elcheninov A.G."/>
            <person name="Klukina A."/>
            <person name="Merkel A.Y."/>
        </authorList>
    </citation>
    <scope>NUCLEOTIDE SEQUENCE [LARGE SCALE GENOMIC DNA]</scope>
    <source>
        <strain evidence="1 2">4213-co</strain>
    </source>
</reference>
<protein>
    <submittedName>
        <fullName evidence="1">Uncharacterized protein</fullName>
    </submittedName>
</protein>
<keyword evidence="2" id="KW-1185">Reference proteome</keyword>
<dbReference type="AlphaFoldDB" id="A0ABD4Z5M3"/>
<dbReference type="EMBL" id="JASNVW010000001">
    <property type="protein sequence ID" value="MDK6028243.1"/>
    <property type="molecule type" value="Genomic_DNA"/>
</dbReference>
<evidence type="ECO:0000313" key="1">
    <source>
        <dbReference type="EMBL" id="MDK6028243.1"/>
    </source>
</evidence>
<sequence>MAALDANTIRNILIQKGFEKVYLVEKEHNCVLFLGKIGDFNIIIGIYSGVRSLYAKIVDASKVLEPYWKCEYLEYVPHGLYTFSNNIDELIEKIVSKAKIIIK</sequence>
<comment type="caution">
    <text evidence="1">The sequence shown here is derived from an EMBL/GenBank/DDBJ whole genome shotgun (WGS) entry which is preliminary data.</text>
</comment>
<name>A0ABD4Z5M3_9CREN</name>
<accession>A0ABD4Z5M3</accession>
<gene>
    <name evidence="1" type="ORF">QPL79_02545</name>
</gene>
<evidence type="ECO:0000313" key="2">
    <source>
        <dbReference type="Proteomes" id="UP001529235"/>
    </source>
</evidence>